<name>A0A8X6VAE2_TRICX</name>
<organism evidence="1 2">
    <name type="scientific">Trichonephila clavipes</name>
    <name type="common">Golden silk orbweaver</name>
    <name type="synonym">Nephila clavipes</name>
    <dbReference type="NCBI Taxonomy" id="2585209"/>
    <lineage>
        <taxon>Eukaryota</taxon>
        <taxon>Metazoa</taxon>
        <taxon>Ecdysozoa</taxon>
        <taxon>Arthropoda</taxon>
        <taxon>Chelicerata</taxon>
        <taxon>Arachnida</taxon>
        <taxon>Araneae</taxon>
        <taxon>Araneomorphae</taxon>
        <taxon>Entelegynae</taxon>
        <taxon>Araneoidea</taxon>
        <taxon>Nephilidae</taxon>
        <taxon>Trichonephila</taxon>
    </lineage>
</organism>
<proteinExistence type="predicted"/>
<dbReference type="Proteomes" id="UP000887159">
    <property type="component" value="Unassembled WGS sequence"/>
</dbReference>
<dbReference type="EMBL" id="BMAU01021221">
    <property type="protein sequence ID" value="GFY00743.1"/>
    <property type="molecule type" value="Genomic_DNA"/>
</dbReference>
<accession>A0A8X6VAE2</accession>
<reference evidence="1" key="1">
    <citation type="submission" date="2020-08" db="EMBL/GenBank/DDBJ databases">
        <title>Multicomponent nature underlies the extraordinary mechanical properties of spider dragline silk.</title>
        <authorList>
            <person name="Kono N."/>
            <person name="Nakamura H."/>
            <person name="Mori M."/>
            <person name="Yoshida Y."/>
            <person name="Ohtoshi R."/>
            <person name="Malay A.D."/>
            <person name="Moran D.A.P."/>
            <person name="Tomita M."/>
            <person name="Numata K."/>
            <person name="Arakawa K."/>
        </authorList>
    </citation>
    <scope>NUCLEOTIDE SEQUENCE</scope>
</reference>
<comment type="caution">
    <text evidence="1">The sequence shown here is derived from an EMBL/GenBank/DDBJ whole genome shotgun (WGS) entry which is preliminary data.</text>
</comment>
<gene>
    <name evidence="1" type="ORF">TNCV_2141351</name>
</gene>
<sequence length="102" mass="12117">MQMRISAVTSSVLKYRMGNSIGISRMRDTTKFSEVPDIEKGRSTFTWFPWLCCRPQAFDYKIQRRCWVEMVQVSSKLGHRGVKQDIWSDESRFNLYQLDDRV</sequence>
<protein>
    <submittedName>
        <fullName evidence="1">Uncharacterized protein</fullName>
    </submittedName>
</protein>
<evidence type="ECO:0000313" key="2">
    <source>
        <dbReference type="Proteomes" id="UP000887159"/>
    </source>
</evidence>
<keyword evidence="2" id="KW-1185">Reference proteome</keyword>
<evidence type="ECO:0000313" key="1">
    <source>
        <dbReference type="EMBL" id="GFY00743.1"/>
    </source>
</evidence>
<dbReference type="AlphaFoldDB" id="A0A8X6VAE2"/>